<reference evidence="2 3" key="1">
    <citation type="submission" date="2018-09" db="EMBL/GenBank/DDBJ databases">
        <title>A high-quality reference genome of wild soybean provides a powerful tool to mine soybean genomes.</title>
        <authorList>
            <person name="Xie M."/>
            <person name="Chung C.Y.L."/>
            <person name="Li M.-W."/>
            <person name="Wong F.-L."/>
            <person name="Chan T.-F."/>
            <person name="Lam H.-M."/>
        </authorList>
    </citation>
    <scope>NUCLEOTIDE SEQUENCE [LARGE SCALE GENOMIC DNA]</scope>
    <source>
        <strain evidence="3">cv. W05</strain>
        <tissue evidence="2">Hypocotyl of etiolated seedlings</tissue>
    </source>
</reference>
<name>A0A445L9T4_GLYSO</name>
<dbReference type="SUPFAM" id="SSF50249">
    <property type="entry name" value="Nucleic acid-binding proteins"/>
    <property type="match status" value="2"/>
</dbReference>
<protein>
    <recommendedName>
        <fullName evidence="1">Replication protein A 70 kDa DNA-binding subunit B/D first OB fold domain-containing protein</fullName>
    </recommendedName>
</protein>
<dbReference type="AlphaFoldDB" id="A0A445L9T4"/>
<dbReference type="InterPro" id="IPR012340">
    <property type="entry name" value="NA-bd_OB-fold"/>
</dbReference>
<evidence type="ECO:0000313" key="3">
    <source>
        <dbReference type="Proteomes" id="UP000289340"/>
    </source>
</evidence>
<dbReference type="InterPro" id="IPR003871">
    <property type="entry name" value="RFA1B/D_OB_1st"/>
</dbReference>
<dbReference type="CDD" id="cd04480">
    <property type="entry name" value="RPA1_DBD_A_like"/>
    <property type="match status" value="1"/>
</dbReference>
<comment type="caution">
    <text evidence="2">The sequence shown here is derived from an EMBL/GenBank/DDBJ whole genome shotgun (WGS) entry which is preliminary data.</text>
</comment>
<dbReference type="Proteomes" id="UP000289340">
    <property type="component" value="Chromosome 3"/>
</dbReference>
<accession>A0A445L9T4</accession>
<evidence type="ECO:0000313" key="2">
    <source>
        <dbReference type="EMBL" id="RZC19869.1"/>
    </source>
</evidence>
<keyword evidence="3" id="KW-1185">Reference proteome</keyword>
<dbReference type="EMBL" id="QZWG01000003">
    <property type="protein sequence ID" value="RZC19869.1"/>
    <property type="molecule type" value="Genomic_DNA"/>
</dbReference>
<organism evidence="2 3">
    <name type="scientific">Glycine soja</name>
    <name type="common">Wild soybean</name>
    <dbReference type="NCBI Taxonomy" id="3848"/>
    <lineage>
        <taxon>Eukaryota</taxon>
        <taxon>Viridiplantae</taxon>
        <taxon>Streptophyta</taxon>
        <taxon>Embryophyta</taxon>
        <taxon>Tracheophyta</taxon>
        <taxon>Spermatophyta</taxon>
        <taxon>Magnoliopsida</taxon>
        <taxon>eudicotyledons</taxon>
        <taxon>Gunneridae</taxon>
        <taxon>Pentapetalae</taxon>
        <taxon>rosids</taxon>
        <taxon>fabids</taxon>
        <taxon>Fabales</taxon>
        <taxon>Fabaceae</taxon>
        <taxon>Papilionoideae</taxon>
        <taxon>50 kb inversion clade</taxon>
        <taxon>NPAAA clade</taxon>
        <taxon>indigoferoid/millettioid clade</taxon>
        <taxon>Phaseoleae</taxon>
        <taxon>Glycine</taxon>
        <taxon>Glycine subgen. Soja</taxon>
    </lineage>
</organism>
<dbReference type="Gene3D" id="2.40.50.140">
    <property type="entry name" value="Nucleic acid-binding proteins"/>
    <property type="match status" value="2"/>
</dbReference>
<feature type="domain" description="Replication protein A 70 kDa DNA-binding subunit B/D first OB fold" evidence="1">
    <location>
        <begin position="62"/>
        <end position="154"/>
    </location>
</feature>
<dbReference type="Pfam" id="PF02721">
    <property type="entry name" value="DUF223"/>
    <property type="match status" value="1"/>
</dbReference>
<sequence>MSLCSVWFHFSLVDKFLLGFAFPPLLGLTFSFAEFDLENLRVSDYKVMARVADKIKLIDGSREALKLSVRITDLWFIGIPGKTEQAEMVVVDSNGDEIHVVCKQDQLKSRKAVLKENFIYVMHNFKVIKNDGKFRVCDHEYKLCFTGVTVVRQCDMEQLPFRKFIFVSFSSVIAGDFKIGLLVGSYPASVSNSFKASKLMINDLVLEIQEFRESLLDLGIEVRSILTPIGQGSSQVSGSSQLSSKDVFLSKTEVKNISEINVSIYIGRYRVEVMVSHKGEQTKFLIWDRECAQLIGQSADEVNRLKIEDGDVDLNASPQALDRLLGCFLAFKVKVQPRFRNSVVLKYSDELELINVVLDMIPNSEVVFCQIYFSYCECMHIFHSFFNFRFIYHLAMLQDREFNT</sequence>
<proteinExistence type="predicted"/>
<gene>
    <name evidence="2" type="ORF">D0Y65_006631</name>
</gene>
<evidence type="ECO:0000259" key="1">
    <source>
        <dbReference type="Pfam" id="PF02721"/>
    </source>
</evidence>